<protein>
    <submittedName>
        <fullName evidence="2">Uncharacterized protein</fullName>
    </submittedName>
</protein>
<evidence type="ECO:0000313" key="2">
    <source>
        <dbReference type="EMBL" id="MFC5863270.1"/>
    </source>
</evidence>
<organism evidence="2 3">
    <name type="scientific">Acidicapsa dinghuensis</name>
    <dbReference type="NCBI Taxonomy" id="2218256"/>
    <lineage>
        <taxon>Bacteria</taxon>
        <taxon>Pseudomonadati</taxon>
        <taxon>Acidobacteriota</taxon>
        <taxon>Terriglobia</taxon>
        <taxon>Terriglobales</taxon>
        <taxon>Acidobacteriaceae</taxon>
        <taxon>Acidicapsa</taxon>
    </lineage>
</organism>
<keyword evidence="3" id="KW-1185">Reference proteome</keyword>
<reference evidence="3" key="1">
    <citation type="journal article" date="2019" name="Int. J. Syst. Evol. Microbiol.">
        <title>The Global Catalogue of Microorganisms (GCM) 10K type strain sequencing project: providing services to taxonomists for standard genome sequencing and annotation.</title>
        <authorList>
            <consortium name="The Broad Institute Genomics Platform"/>
            <consortium name="The Broad Institute Genome Sequencing Center for Infectious Disease"/>
            <person name="Wu L."/>
            <person name="Ma J."/>
        </authorList>
    </citation>
    <scope>NUCLEOTIDE SEQUENCE [LARGE SCALE GENOMIC DNA]</scope>
    <source>
        <strain evidence="3">JCM 4087</strain>
    </source>
</reference>
<sequence>MKIVRRLQSRTPFAGGVYGSALALSSIAVLLFGATSAHAACGLTTPGPINPIVLPMLAHADNDQDGRFAPPSHEDSIVGLWHVIYTAGGSTFNETLDQWHSDGTEFENAWLPPDTGNICFGVWKDIGARTVRLHHIGWVFTPGSIPPTASGTFTLDETNTVSRDGKTYTGTFTFKTFNIDGSPTGVEVMGTIAATRITVD</sequence>
<evidence type="ECO:0000313" key="3">
    <source>
        <dbReference type="Proteomes" id="UP001596091"/>
    </source>
</evidence>
<proteinExistence type="predicted"/>
<accession>A0ABW1EGJ5</accession>
<evidence type="ECO:0000256" key="1">
    <source>
        <dbReference type="SAM" id="SignalP"/>
    </source>
</evidence>
<keyword evidence="1" id="KW-0732">Signal</keyword>
<dbReference type="Proteomes" id="UP001596091">
    <property type="component" value="Unassembled WGS sequence"/>
</dbReference>
<name>A0ABW1EGJ5_9BACT</name>
<comment type="caution">
    <text evidence="2">The sequence shown here is derived from an EMBL/GenBank/DDBJ whole genome shotgun (WGS) entry which is preliminary data.</text>
</comment>
<dbReference type="RefSeq" id="WP_263341490.1">
    <property type="nucleotide sequence ID" value="NZ_JAGSYH010000007.1"/>
</dbReference>
<feature type="chain" id="PRO_5046714183" evidence="1">
    <location>
        <begin position="40"/>
        <end position="200"/>
    </location>
</feature>
<dbReference type="EMBL" id="JBHSPH010000004">
    <property type="protein sequence ID" value="MFC5863270.1"/>
    <property type="molecule type" value="Genomic_DNA"/>
</dbReference>
<feature type="signal peptide" evidence="1">
    <location>
        <begin position="1"/>
        <end position="39"/>
    </location>
</feature>
<gene>
    <name evidence="2" type="ORF">ACFPT7_13275</name>
</gene>